<name>A0A2P2J6W7_RHIMU</name>
<keyword evidence="2" id="KW-0732">Signal</keyword>
<accession>A0A2P2J6W7</accession>
<feature type="signal peptide" evidence="2">
    <location>
        <begin position="1"/>
        <end position="19"/>
    </location>
</feature>
<keyword evidence="1" id="KW-1133">Transmembrane helix</keyword>
<protein>
    <submittedName>
        <fullName evidence="3">Uncharacterized protein</fullName>
    </submittedName>
</protein>
<proteinExistence type="predicted"/>
<evidence type="ECO:0000313" key="3">
    <source>
        <dbReference type="EMBL" id="MBW89147.1"/>
    </source>
</evidence>
<organism evidence="3">
    <name type="scientific">Rhizophora mucronata</name>
    <name type="common">Asiatic mangrove</name>
    <dbReference type="NCBI Taxonomy" id="61149"/>
    <lineage>
        <taxon>Eukaryota</taxon>
        <taxon>Viridiplantae</taxon>
        <taxon>Streptophyta</taxon>
        <taxon>Embryophyta</taxon>
        <taxon>Tracheophyta</taxon>
        <taxon>Spermatophyta</taxon>
        <taxon>Magnoliopsida</taxon>
        <taxon>eudicotyledons</taxon>
        <taxon>Gunneridae</taxon>
        <taxon>Pentapetalae</taxon>
        <taxon>rosids</taxon>
        <taxon>fabids</taxon>
        <taxon>Malpighiales</taxon>
        <taxon>Rhizophoraceae</taxon>
        <taxon>Rhizophora</taxon>
    </lineage>
</organism>
<keyword evidence="1" id="KW-0812">Transmembrane</keyword>
<feature type="chain" id="PRO_5015115921" evidence="2">
    <location>
        <begin position="20"/>
        <end position="69"/>
    </location>
</feature>
<feature type="transmembrane region" description="Helical" evidence="1">
    <location>
        <begin position="35"/>
        <end position="53"/>
    </location>
</feature>
<dbReference type="AlphaFoldDB" id="A0A2P2J6W7"/>
<evidence type="ECO:0000256" key="1">
    <source>
        <dbReference type="SAM" id="Phobius"/>
    </source>
</evidence>
<sequence length="69" mass="7901">MKLFSLFLILILLLQVVAGHQLLGNNANLPETVSLYVLFDFFLLTLKFCAYQCRKGKKKTCGEKIDVMF</sequence>
<keyword evidence="1" id="KW-0472">Membrane</keyword>
<dbReference type="EMBL" id="GGEC01008664">
    <property type="protein sequence ID" value="MBW89147.1"/>
    <property type="molecule type" value="Transcribed_RNA"/>
</dbReference>
<reference evidence="3" key="1">
    <citation type="submission" date="2018-02" db="EMBL/GenBank/DDBJ databases">
        <title>Rhizophora mucronata_Transcriptome.</title>
        <authorList>
            <person name="Meera S.P."/>
            <person name="Sreeshan A."/>
            <person name="Augustine A."/>
        </authorList>
    </citation>
    <scope>NUCLEOTIDE SEQUENCE</scope>
    <source>
        <tissue evidence="3">Leaf</tissue>
    </source>
</reference>
<evidence type="ECO:0000256" key="2">
    <source>
        <dbReference type="SAM" id="SignalP"/>
    </source>
</evidence>